<dbReference type="Proteomes" id="UP000250043">
    <property type="component" value="Unassembled WGS sequence"/>
</dbReference>
<organism evidence="13 14">
    <name type="scientific">Obba rivulosa</name>
    <dbReference type="NCBI Taxonomy" id="1052685"/>
    <lineage>
        <taxon>Eukaryota</taxon>
        <taxon>Fungi</taxon>
        <taxon>Dikarya</taxon>
        <taxon>Basidiomycota</taxon>
        <taxon>Agaricomycotina</taxon>
        <taxon>Agaricomycetes</taxon>
        <taxon>Polyporales</taxon>
        <taxon>Gelatoporiaceae</taxon>
        <taxon>Obba</taxon>
    </lineage>
</organism>
<dbReference type="AlphaFoldDB" id="A0A8E2DMB8"/>
<evidence type="ECO:0000256" key="8">
    <source>
        <dbReference type="ARBA" id="ARBA00023002"/>
    </source>
</evidence>
<dbReference type="PANTHER" id="PTHR46300">
    <property type="entry name" value="P450, PUTATIVE (EUROFUNG)-RELATED-RELATED"/>
    <property type="match status" value="1"/>
</dbReference>
<sequence length="379" mass="42237">MLKLGEQLGIVLLTLMACYILVRYMLISGAKVLPYPPRPPTIPVIGNIMDIRTPSAWLKLTKYKKTYGLGRSVFVLNFLKAMNDLLEKCASKYSDRPVLTFANDLVGLNRVDSEEWHAQCKLAHAALGPATVIDYIIMQEDIMAGLAKDLLKTPKNFYSLIHVAAGKIVITITYGTQPSTTEDEFIFIAEKVNRIGTQAAMPGTYLCDILPILAYGRQAVHDMLNKPFEYVKKEMVYVSPLQAGTAPPSLVQRLLSDPPENITNMEERIKGTARSMYVAGADTVYSAMLTFILAMALNWNKQHLAQVEVDRVVGTDRLPMIEDMPNLPYELFGWFLTPGLAYRSSKDNVYEGYFIPKSTIVIPMCGQWIPTCADVPTPG</sequence>
<evidence type="ECO:0000256" key="9">
    <source>
        <dbReference type="ARBA" id="ARBA00023004"/>
    </source>
</evidence>
<protein>
    <submittedName>
        <fullName evidence="13">Cytochrome P450</fullName>
    </submittedName>
</protein>
<evidence type="ECO:0000256" key="11">
    <source>
        <dbReference type="ARBA" id="ARBA00023136"/>
    </source>
</evidence>
<dbReference type="InterPro" id="IPR001128">
    <property type="entry name" value="Cyt_P450"/>
</dbReference>
<evidence type="ECO:0000256" key="4">
    <source>
        <dbReference type="ARBA" id="ARBA00022617"/>
    </source>
</evidence>
<keyword evidence="7 12" id="KW-1133">Transmembrane helix</keyword>
<dbReference type="PANTHER" id="PTHR46300:SF7">
    <property type="entry name" value="P450, PUTATIVE (EUROFUNG)-RELATED"/>
    <property type="match status" value="1"/>
</dbReference>
<dbReference type="PROSITE" id="PS51257">
    <property type="entry name" value="PROKAR_LIPOPROTEIN"/>
    <property type="match status" value="1"/>
</dbReference>
<evidence type="ECO:0000313" key="13">
    <source>
        <dbReference type="EMBL" id="OCH91961.1"/>
    </source>
</evidence>
<keyword evidence="9" id="KW-0408">Iron</keyword>
<dbReference type="OrthoDB" id="2789670at2759"/>
<keyword evidence="11 12" id="KW-0472">Membrane</keyword>
<dbReference type="GO" id="GO:0005506">
    <property type="term" value="F:iron ion binding"/>
    <property type="evidence" value="ECO:0007669"/>
    <property type="project" value="InterPro"/>
</dbReference>
<gene>
    <name evidence="13" type="ORF">OBBRIDRAFT_802893</name>
</gene>
<keyword evidence="5 12" id="KW-0812">Transmembrane</keyword>
<dbReference type="GO" id="GO:0016020">
    <property type="term" value="C:membrane"/>
    <property type="evidence" value="ECO:0007669"/>
    <property type="project" value="UniProtKB-SubCell"/>
</dbReference>
<dbReference type="GO" id="GO:0004497">
    <property type="term" value="F:monooxygenase activity"/>
    <property type="evidence" value="ECO:0007669"/>
    <property type="project" value="UniProtKB-KW"/>
</dbReference>
<dbReference type="Pfam" id="PF00067">
    <property type="entry name" value="p450"/>
    <property type="match status" value="1"/>
</dbReference>
<keyword evidence="6" id="KW-0479">Metal-binding</keyword>
<keyword evidence="4" id="KW-0349">Heme</keyword>
<dbReference type="InterPro" id="IPR050364">
    <property type="entry name" value="Cytochrome_P450_fung"/>
</dbReference>
<reference evidence="13 14" key="1">
    <citation type="submission" date="2016-07" db="EMBL/GenBank/DDBJ databases">
        <title>Draft genome of the white-rot fungus Obba rivulosa 3A-2.</title>
        <authorList>
            <consortium name="DOE Joint Genome Institute"/>
            <person name="Miettinen O."/>
            <person name="Riley R."/>
            <person name="Acob R."/>
            <person name="Barry K."/>
            <person name="Cullen D."/>
            <person name="De Vries R."/>
            <person name="Hainaut M."/>
            <person name="Hatakka A."/>
            <person name="Henrissat B."/>
            <person name="Hilden K."/>
            <person name="Kuo R."/>
            <person name="Labutti K."/>
            <person name="Lipzen A."/>
            <person name="Makela M.R."/>
            <person name="Sandor L."/>
            <person name="Spatafora J.W."/>
            <person name="Grigoriev I.V."/>
            <person name="Hibbett D.S."/>
        </authorList>
    </citation>
    <scope>NUCLEOTIDE SEQUENCE [LARGE SCALE GENOMIC DNA]</scope>
    <source>
        <strain evidence="13 14">3A-2</strain>
    </source>
</reference>
<evidence type="ECO:0000313" key="14">
    <source>
        <dbReference type="Proteomes" id="UP000250043"/>
    </source>
</evidence>
<evidence type="ECO:0000256" key="12">
    <source>
        <dbReference type="SAM" id="Phobius"/>
    </source>
</evidence>
<dbReference type="Gene3D" id="1.10.630.10">
    <property type="entry name" value="Cytochrome P450"/>
    <property type="match status" value="1"/>
</dbReference>
<keyword evidence="10" id="KW-0503">Monooxygenase</keyword>
<evidence type="ECO:0000256" key="2">
    <source>
        <dbReference type="ARBA" id="ARBA00004167"/>
    </source>
</evidence>
<evidence type="ECO:0000256" key="7">
    <source>
        <dbReference type="ARBA" id="ARBA00022989"/>
    </source>
</evidence>
<evidence type="ECO:0000256" key="5">
    <source>
        <dbReference type="ARBA" id="ARBA00022692"/>
    </source>
</evidence>
<evidence type="ECO:0000256" key="6">
    <source>
        <dbReference type="ARBA" id="ARBA00022723"/>
    </source>
</evidence>
<proteinExistence type="inferred from homology"/>
<dbReference type="SUPFAM" id="SSF48264">
    <property type="entry name" value="Cytochrome P450"/>
    <property type="match status" value="1"/>
</dbReference>
<evidence type="ECO:0000256" key="10">
    <source>
        <dbReference type="ARBA" id="ARBA00023033"/>
    </source>
</evidence>
<dbReference type="GO" id="GO:0020037">
    <property type="term" value="F:heme binding"/>
    <property type="evidence" value="ECO:0007669"/>
    <property type="project" value="InterPro"/>
</dbReference>
<dbReference type="InterPro" id="IPR036396">
    <property type="entry name" value="Cyt_P450_sf"/>
</dbReference>
<dbReference type="GO" id="GO:0016705">
    <property type="term" value="F:oxidoreductase activity, acting on paired donors, with incorporation or reduction of molecular oxygen"/>
    <property type="evidence" value="ECO:0007669"/>
    <property type="project" value="InterPro"/>
</dbReference>
<keyword evidence="14" id="KW-1185">Reference proteome</keyword>
<feature type="transmembrane region" description="Helical" evidence="12">
    <location>
        <begin position="6"/>
        <end position="26"/>
    </location>
</feature>
<accession>A0A8E2DMB8</accession>
<keyword evidence="8" id="KW-0560">Oxidoreductase</keyword>
<evidence type="ECO:0000256" key="1">
    <source>
        <dbReference type="ARBA" id="ARBA00001971"/>
    </source>
</evidence>
<evidence type="ECO:0000256" key="3">
    <source>
        <dbReference type="ARBA" id="ARBA00010617"/>
    </source>
</evidence>
<name>A0A8E2DMB8_9APHY</name>
<comment type="subcellular location">
    <subcellularLocation>
        <location evidence="2">Membrane</location>
        <topology evidence="2">Single-pass membrane protein</topology>
    </subcellularLocation>
</comment>
<comment type="cofactor">
    <cofactor evidence="1">
        <name>heme</name>
        <dbReference type="ChEBI" id="CHEBI:30413"/>
    </cofactor>
</comment>
<comment type="similarity">
    <text evidence="3">Belongs to the cytochrome P450 family.</text>
</comment>
<dbReference type="EMBL" id="KV722376">
    <property type="protein sequence ID" value="OCH91961.1"/>
    <property type="molecule type" value="Genomic_DNA"/>
</dbReference>